<dbReference type="GO" id="GO:0044718">
    <property type="term" value="P:siderophore transmembrane transport"/>
    <property type="evidence" value="ECO:0007669"/>
    <property type="project" value="TreeGrafter"/>
</dbReference>
<keyword evidence="9 10" id="KW-0998">Cell outer membrane</keyword>
<dbReference type="Pfam" id="PF00593">
    <property type="entry name" value="TonB_dep_Rec_b-barrel"/>
    <property type="match status" value="1"/>
</dbReference>
<dbReference type="PANTHER" id="PTHR30069">
    <property type="entry name" value="TONB-DEPENDENT OUTER MEMBRANE RECEPTOR"/>
    <property type="match status" value="1"/>
</dbReference>
<evidence type="ECO:0000256" key="1">
    <source>
        <dbReference type="ARBA" id="ARBA00004571"/>
    </source>
</evidence>
<dbReference type="InterPro" id="IPR037066">
    <property type="entry name" value="Plug_dom_sf"/>
</dbReference>
<keyword evidence="3 10" id="KW-0813">Transport</keyword>
<keyword evidence="6 11" id="KW-0798">TonB box</keyword>
<keyword evidence="5 10" id="KW-0812">Transmembrane</keyword>
<dbReference type="AlphaFoldDB" id="A0A923MAG3"/>
<organism evidence="15 16">
    <name type="scientific">Ramlibacter albus</name>
    <dbReference type="NCBI Taxonomy" id="2079448"/>
    <lineage>
        <taxon>Bacteria</taxon>
        <taxon>Pseudomonadati</taxon>
        <taxon>Pseudomonadota</taxon>
        <taxon>Betaproteobacteria</taxon>
        <taxon>Burkholderiales</taxon>
        <taxon>Comamonadaceae</taxon>
        <taxon>Ramlibacter</taxon>
    </lineage>
</organism>
<dbReference type="RefSeq" id="WP_187082363.1">
    <property type="nucleotide sequence ID" value="NZ_JACORU010000005.1"/>
</dbReference>
<gene>
    <name evidence="15" type="ORF">H8R02_15615</name>
</gene>
<evidence type="ECO:0000256" key="3">
    <source>
        <dbReference type="ARBA" id="ARBA00022448"/>
    </source>
</evidence>
<dbReference type="GO" id="GO:0015344">
    <property type="term" value="F:siderophore uptake transmembrane transporter activity"/>
    <property type="evidence" value="ECO:0007669"/>
    <property type="project" value="TreeGrafter"/>
</dbReference>
<comment type="subcellular location">
    <subcellularLocation>
        <location evidence="1 10">Cell outer membrane</location>
        <topology evidence="1 10">Multi-pass membrane protein</topology>
    </subcellularLocation>
</comment>
<comment type="similarity">
    <text evidence="2 10 11">Belongs to the TonB-dependent receptor family.</text>
</comment>
<evidence type="ECO:0000313" key="15">
    <source>
        <dbReference type="EMBL" id="MBC5765896.1"/>
    </source>
</evidence>
<dbReference type="EMBL" id="JACORU010000005">
    <property type="protein sequence ID" value="MBC5765896.1"/>
    <property type="molecule type" value="Genomic_DNA"/>
</dbReference>
<evidence type="ECO:0000256" key="6">
    <source>
        <dbReference type="ARBA" id="ARBA00023077"/>
    </source>
</evidence>
<dbReference type="InterPro" id="IPR036942">
    <property type="entry name" value="Beta-barrel_TonB_sf"/>
</dbReference>
<dbReference type="InterPro" id="IPR039426">
    <property type="entry name" value="TonB-dep_rcpt-like"/>
</dbReference>
<proteinExistence type="inferred from homology"/>
<protein>
    <submittedName>
        <fullName evidence="15">TonB-dependent receptor</fullName>
    </submittedName>
</protein>
<evidence type="ECO:0000313" key="16">
    <source>
        <dbReference type="Proteomes" id="UP000596827"/>
    </source>
</evidence>
<name>A0A923MAG3_9BURK</name>
<evidence type="ECO:0000259" key="13">
    <source>
        <dbReference type="Pfam" id="PF00593"/>
    </source>
</evidence>
<evidence type="ECO:0000256" key="7">
    <source>
        <dbReference type="ARBA" id="ARBA00023136"/>
    </source>
</evidence>
<evidence type="ECO:0000256" key="4">
    <source>
        <dbReference type="ARBA" id="ARBA00022452"/>
    </source>
</evidence>
<evidence type="ECO:0000256" key="11">
    <source>
        <dbReference type="RuleBase" id="RU003357"/>
    </source>
</evidence>
<dbReference type="SUPFAM" id="SSF56935">
    <property type="entry name" value="Porins"/>
    <property type="match status" value="1"/>
</dbReference>
<feature type="domain" description="TonB-dependent receptor-like beta-barrel" evidence="13">
    <location>
        <begin position="243"/>
        <end position="630"/>
    </location>
</feature>
<dbReference type="GO" id="GO:0009279">
    <property type="term" value="C:cell outer membrane"/>
    <property type="evidence" value="ECO:0007669"/>
    <property type="project" value="UniProtKB-SubCell"/>
</dbReference>
<accession>A0A923MAG3</accession>
<feature type="domain" description="TonB-dependent receptor plug" evidence="14">
    <location>
        <begin position="41"/>
        <end position="144"/>
    </location>
</feature>
<evidence type="ECO:0000256" key="2">
    <source>
        <dbReference type="ARBA" id="ARBA00009810"/>
    </source>
</evidence>
<comment type="caution">
    <text evidence="15">The sequence shown here is derived from an EMBL/GenBank/DDBJ whole genome shotgun (WGS) entry which is preliminary data.</text>
</comment>
<dbReference type="PANTHER" id="PTHR30069:SF40">
    <property type="entry name" value="TONB-DEPENDENT RECEPTOR NMB0964-RELATED"/>
    <property type="match status" value="1"/>
</dbReference>
<dbReference type="InterPro" id="IPR000531">
    <property type="entry name" value="Beta-barrel_TonB"/>
</dbReference>
<evidence type="ECO:0000256" key="12">
    <source>
        <dbReference type="SAM" id="SignalP"/>
    </source>
</evidence>
<dbReference type="PROSITE" id="PS52016">
    <property type="entry name" value="TONB_DEPENDENT_REC_3"/>
    <property type="match status" value="1"/>
</dbReference>
<evidence type="ECO:0000256" key="5">
    <source>
        <dbReference type="ARBA" id="ARBA00022692"/>
    </source>
</evidence>
<keyword evidence="8 15" id="KW-0675">Receptor</keyword>
<evidence type="ECO:0000259" key="14">
    <source>
        <dbReference type="Pfam" id="PF07715"/>
    </source>
</evidence>
<reference evidence="15" key="1">
    <citation type="submission" date="2020-08" db="EMBL/GenBank/DDBJ databases">
        <title>Ramlibacter sp. GTP1 16S ribosomal RNA gene genome sequencing and assembly.</title>
        <authorList>
            <person name="Kang M."/>
        </authorList>
    </citation>
    <scope>NUCLEOTIDE SEQUENCE</scope>
    <source>
        <strain evidence="15">GTP1</strain>
    </source>
</reference>
<evidence type="ECO:0000256" key="9">
    <source>
        <dbReference type="ARBA" id="ARBA00023237"/>
    </source>
</evidence>
<evidence type="ECO:0000256" key="10">
    <source>
        <dbReference type="PROSITE-ProRule" id="PRU01360"/>
    </source>
</evidence>
<dbReference type="Gene3D" id="2.170.130.10">
    <property type="entry name" value="TonB-dependent receptor, plug domain"/>
    <property type="match status" value="1"/>
</dbReference>
<dbReference type="InterPro" id="IPR012910">
    <property type="entry name" value="Plug_dom"/>
</dbReference>
<evidence type="ECO:0000256" key="8">
    <source>
        <dbReference type="ARBA" id="ARBA00023170"/>
    </source>
</evidence>
<dbReference type="Gene3D" id="2.40.170.20">
    <property type="entry name" value="TonB-dependent receptor, beta-barrel domain"/>
    <property type="match status" value="1"/>
</dbReference>
<feature type="signal peptide" evidence="12">
    <location>
        <begin position="1"/>
        <end position="23"/>
    </location>
</feature>
<feature type="chain" id="PRO_5037103839" evidence="12">
    <location>
        <begin position="24"/>
        <end position="666"/>
    </location>
</feature>
<sequence length="666" mass="70406">MHNRNLRGAIGAALAAVAGGALAQPALPTVTVTGNPLGTGDVIAPVNQLSGPELLLRSQSTLGETLANTPGVSSTYFGPNASRPVVRGLDGDRIRVLNNGGASTDASSVSYDHAVATDPIAVERIEVLRGPAALLYGGNAIGGAVNVIDNRIPREAIQGVSGKADLGWASANHERSAAALVEGGTSKFALHADAFDRSGGDVRVPVDLPCTRRGVTTVVRRMCNSAAHASGAAAGGSLLFDKGYLGLSARTYRNDYGTVAQDEVTIGMRSNRYALEGELRGLGGWLQSAKLQAGHTDYRHTEFEAGVPGTVFRNNGSDLRVELKHAKLGALGGVVGLQAEGNRFSADGAEAFAPYSRTRQRAMYVYEELGTGWGKVSLGGRYEQVDVDSLGHPALARFAPEQRRFTPASIAAGALWRFAPQWEFTANLAHSERAPKDYELYANGPHVATGAWEIGNASAGIEKSLNVDAGVQWKSGHDTVRFNAFQTRFSNYIALLGTGNTLLTDDGEPLPEFAYTPVRARFRGVELSGNKRLLEAGTVLDLQLRADAVRATNLTTGEPLPRIAPLRVGATLVASRGPWGARIGFDTHARQDRVPPGDRPTAGYTLWNAALTYRMNAGPASLLWYARVDNAGDRLAYSATSILTQTAPGRAPLPGRNLKLGLQAGF</sequence>
<keyword evidence="4 10" id="KW-1134">Transmembrane beta strand</keyword>
<keyword evidence="16" id="KW-1185">Reference proteome</keyword>
<keyword evidence="7 10" id="KW-0472">Membrane</keyword>
<dbReference type="Proteomes" id="UP000596827">
    <property type="component" value="Unassembled WGS sequence"/>
</dbReference>
<keyword evidence="12" id="KW-0732">Signal</keyword>
<dbReference type="Pfam" id="PF07715">
    <property type="entry name" value="Plug"/>
    <property type="match status" value="1"/>
</dbReference>